<name>A0ABQ4U2Z4_9HYPH</name>
<dbReference type="Pfam" id="PF05947">
    <property type="entry name" value="T6SS_TssF"/>
    <property type="match status" value="1"/>
</dbReference>
<dbReference type="Proteomes" id="UP001055057">
    <property type="component" value="Unassembled WGS sequence"/>
</dbReference>
<evidence type="ECO:0000313" key="2">
    <source>
        <dbReference type="Proteomes" id="UP001055057"/>
    </source>
</evidence>
<reference evidence="1" key="1">
    <citation type="journal article" date="2021" name="Front. Microbiol.">
        <title>Comprehensive Comparative Genomics and Phenotyping of Methylobacterium Species.</title>
        <authorList>
            <person name="Alessa O."/>
            <person name="Ogura Y."/>
            <person name="Fujitani Y."/>
            <person name="Takami H."/>
            <person name="Hayashi T."/>
            <person name="Sahin N."/>
            <person name="Tani A."/>
        </authorList>
    </citation>
    <scope>NUCLEOTIDE SEQUENCE</scope>
    <source>
        <strain evidence="1">DSM 23632</strain>
    </source>
</reference>
<dbReference type="RefSeq" id="WP_238183780.1">
    <property type="nucleotide sequence ID" value="NZ_BPRB01000196.1"/>
</dbReference>
<keyword evidence="2" id="KW-1185">Reference proteome</keyword>
<evidence type="ECO:0008006" key="3">
    <source>
        <dbReference type="Google" id="ProtNLM"/>
    </source>
</evidence>
<organism evidence="1 2">
    <name type="scientific">Methylobacterium trifolii</name>
    <dbReference type="NCBI Taxonomy" id="1003092"/>
    <lineage>
        <taxon>Bacteria</taxon>
        <taxon>Pseudomonadati</taxon>
        <taxon>Pseudomonadota</taxon>
        <taxon>Alphaproteobacteria</taxon>
        <taxon>Hyphomicrobiales</taxon>
        <taxon>Methylobacteriaceae</taxon>
        <taxon>Methylobacterium</taxon>
    </lineage>
</organism>
<dbReference type="PIRSF" id="PIRSF028304">
    <property type="entry name" value="UCP028304"/>
    <property type="match status" value="1"/>
</dbReference>
<evidence type="ECO:0000313" key="1">
    <source>
        <dbReference type="EMBL" id="GJE61212.1"/>
    </source>
</evidence>
<dbReference type="EMBL" id="BPRB01000196">
    <property type="protein sequence ID" value="GJE61212.1"/>
    <property type="molecule type" value="Genomic_DNA"/>
</dbReference>
<sequence length="651" mass="72026">MNREFLDLYNRELGFLREHAREFADEYPGIAERLGGLVEGHTDPMIAGLLEGAAFLAARVQLKLKHEFPEFTQNLLEQLVPNYLAPTPSVMLARVRPAFGDAALREGPLIRRGANLDATYRERERQIACRFRTTADLRLWPFDIARAEYLSHAGPLQALGVGGPEAVAGLRLTLVHRSAARIEDEPGEKAAAADPQGWFAGCAVDQLPVHLVGPEADAVAIYEQLFADCTGIYLRHLDAFGDPVVVRLPPDSLEPVGFGPDEALIPKDERLFDGFDLLREYFSFPRKFLGFRLKHLARILGSLRTRTCEIVFTFDEVSHRLGSAVRADAFALYAVPAVNLFEMNLDRVPVQARQHEYHLVADRSRHLDFEAHRILQVFAHLPGQANKTPVRPLYAPATAAGSAGLSYTVRRMPRRRSSKEQLYGAASDYTGTDLFLSLIEPAGLDAETGVTELSVRALCSNRHLPELLPVGEAGADFRFADDGALDVACAAGPTRPREPVVAQLRGRSETLFTGAVSWRLISLLSLNPLGLVQRGAGRGAEALREALMLFADLSDSAVERRIRGVRSVDSRPVVRRLRQRIGTGTARGTEVTVTLDDKAFEGTGAFLLGTVLERFFSEYASLNHFTQTVIRTVERGEIMRWQPRIGGRRLL</sequence>
<dbReference type="NCBIfam" id="TIGR03359">
    <property type="entry name" value="VI_chp_6"/>
    <property type="match status" value="1"/>
</dbReference>
<dbReference type="InterPro" id="IPR010272">
    <property type="entry name" value="T6SS_TssF"/>
</dbReference>
<gene>
    <name evidence="1" type="ORF">MPOCJGCO_3333</name>
</gene>
<dbReference type="PANTHER" id="PTHR35370:SF1">
    <property type="entry name" value="TYPE VI SECRETION SYSTEM COMPONENT TSSF1"/>
    <property type="match status" value="1"/>
</dbReference>
<accession>A0ABQ4U2Z4</accession>
<reference evidence="1" key="2">
    <citation type="submission" date="2021-08" db="EMBL/GenBank/DDBJ databases">
        <authorList>
            <person name="Tani A."/>
            <person name="Ola A."/>
            <person name="Ogura Y."/>
            <person name="Katsura K."/>
            <person name="Hayashi T."/>
        </authorList>
    </citation>
    <scope>NUCLEOTIDE SEQUENCE</scope>
    <source>
        <strain evidence="1">DSM 23632</strain>
    </source>
</reference>
<proteinExistence type="predicted"/>
<comment type="caution">
    <text evidence="1">The sequence shown here is derived from an EMBL/GenBank/DDBJ whole genome shotgun (WGS) entry which is preliminary data.</text>
</comment>
<dbReference type="PANTHER" id="PTHR35370">
    <property type="entry name" value="CYTOPLASMIC PROTEIN-RELATED-RELATED"/>
    <property type="match status" value="1"/>
</dbReference>
<protein>
    <recommendedName>
        <fullName evidence="3">Type VI secretion system baseplate subunit TssF</fullName>
    </recommendedName>
</protein>